<dbReference type="Gene3D" id="3.90.550.10">
    <property type="entry name" value="Spore Coat Polysaccharide Biosynthesis Protein SpsA, Chain A"/>
    <property type="match status" value="1"/>
</dbReference>
<evidence type="ECO:0000313" key="11">
    <source>
        <dbReference type="EMBL" id="ESP89503.1"/>
    </source>
</evidence>
<dbReference type="Pfam" id="PF13506">
    <property type="entry name" value="Glyco_transf_21"/>
    <property type="match status" value="1"/>
</dbReference>
<evidence type="ECO:0000256" key="9">
    <source>
        <dbReference type="SAM" id="MobiDB-lite"/>
    </source>
</evidence>
<dbReference type="PATRIC" id="fig|1324957.4.peg.759"/>
<keyword evidence="5 11" id="KW-0808">Transferase</keyword>
<feature type="transmembrane region" description="Helical" evidence="10">
    <location>
        <begin position="225"/>
        <end position="257"/>
    </location>
</feature>
<organism evidence="11 12">
    <name type="scientific">Candidatus Halobonum tyrrellensis G22</name>
    <dbReference type="NCBI Taxonomy" id="1324957"/>
    <lineage>
        <taxon>Archaea</taxon>
        <taxon>Methanobacteriati</taxon>
        <taxon>Methanobacteriota</taxon>
        <taxon>Stenosarchaea group</taxon>
        <taxon>Halobacteria</taxon>
        <taxon>Halobacteriales</taxon>
        <taxon>Haloferacaceae</taxon>
        <taxon>Candidatus Halobonum</taxon>
    </lineage>
</organism>
<feature type="compositionally biased region" description="Basic and acidic residues" evidence="9">
    <location>
        <begin position="322"/>
        <end position="337"/>
    </location>
</feature>
<evidence type="ECO:0000256" key="3">
    <source>
        <dbReference type="ARBA" id="ARBA00004991"/>
    </source>
</evidence>
<feature type="transmembrane region" description="Helical" evidence="10">
    <location>
        <begin position="263"/>
        <end position="283"/>
    </location>
</feature>
<dbReference type="RefSeq" id="WP_023393337.1">
    <property type="nucleotide sequence ID" value="NZ_ASGZ01000009.1"/>
</dbReference>
<keyword evidence="8 10" id="KW-0472">Membrane</keyword>
<proteinExistence type="predicted"/>
<evidence type="ECO:0000256" key="4">
    <source>
        <dbReference type="ARBA" id="ARBA00022676"/>
    </source>
</evidence>
<dbReference type="STRING" id="1324957.K933_03730"/>
<comment type="pathway">
    <text evidence="3">Sphingolipid metabolism.</text>
</comment>
<dbReference type="GO" id="GO:0006679">
    <property type="term" value="P:glucosylceramide biosynthetic process"/>
    <property type="evidence" value="ECO:0007669"/>
    <property type="project" value="TreeGrafter"/>
</dbReference>
<evidence type="ECO:0000256" key="5">
    <source>
        <dbReference type="ARBA" id="ARBA00022679"/>
    </source>
</evidence>
<gene>
    <name evidence="11" type="ORF">K933_03730</name>
</gene>
<comment type="subcellular location">
    <subcellularLocation>
        <location evidence="1">Membrane</location>
        <topology evidence="1">Multi-pass membrane protein</topology>
    </subcellularLocation>
</comment>
<evidence type="ECO:0000256" key="10">
    <source>
        <dbReference type="SAM" id="Phobius"/>
    </source>
</evidence>
<dbReference type="GO" id="GO:0008120">
    <property type="term" value="F:ceramide glucosyltransferase activity"/>
    <property type="evidence" value="ECO:0007669"/>
    <property type="project" value="TreeGrafter"/>
</dbReference>
<name>V4HIB2_9EURY</name>
<comment type="caution">
    <text evidence="11">The sequence shown here is derived from an EMBL/GenBank/DDBJ whole genome shotgun (WGS) entry which is preliminary data.</text>
</comment>
<evidence type="ECO:0000256" key="8">
    <source>
        <dbReference type="ARBA" id="ARBA00023136"/>
    </source>
</evidence>
<dbReference type="OrthoDB" id="27596at2157"/>
<dbReference type="EMBL" id="ASGZ01000009">
    <property type="protein sequence ID" value="ESP89503.1"/>
    <property type="molecule type" value="Genomic_DNA"/>
</dbReference>
<keyword evidence="7 10" id="KW-1133">Transmembrane helix</keyword>
<dbReference type="SUPFAM" id="SSF53448">
    <property type="entry name" value="Nucleotide-diphospho-sugar transferases"/>
    <property type="match status" value="1"/>
</dbReference>
<feature type="region of interest" description="Disordered" evidence="9">
    <location>
        <begin position="310"/>
        <end position="337"/>
    </location>
</feature>
<sequence>MATTPPPTSVLLPTVRWTDACDEVAAQLNEDDELLVVADSPADPVAGRDLPDGVRVVLAGEPVGCSGKANAIAAGTEAAENDRLVWTDDDFHHPPDWLATLHDDYAAHGPVTELPFFVGADPLARLLEPLYALGGTLGVYLGGYAWGGAVVFERSDLHPDEAGLLRDLRRTVSDDGLLSERVDVTPVRRVRRVTVGGDYRTTLERHVRFSKIVGRHSPGGTAANLALALVLAVVCLLAPLPAALFATAATTAAYAFVGVRRPTALLAYPAVLAGPALFGYALVRRTFVWGGRRYRWRSTFDVEVCDRVDGAGGVDGSEEPGGADRSDRPGDAERGLK</sequence>
<evidence type="ECO:0000313" key="12">
    <source>
        <dbReference type="Proteomes" id="UP000017840"/>
    </source>
</evidence>
<accession>V4HIB2</accession>
<evidence type="ECO:0000256" key="6">
    <source>
        <dbReference type="ARBA" id="ARBA00022692"/>
    </source>
</evidence>
<evidence type="ECO:0000256" key="7">
    <source>
        <dbReference type="ARBA" id="ARBA00022989"/>
    </source>
</evidence>
<dbReference type="eggNOG" id="arCOG00895">
    <property type="taxonomic scope" value="Archaea"/>
</dbReference>
<dbReference type="InterPro" id="IPR025993">
    <property type="entry name" value="Ceramide_glucosylTrfase"/>
</dbReference>
<comment type="pathway">
    <text evidence="2">Lipid metabolism; sphingolipid metabolism.</text>
</comment>
<evidence type="ECO:0000256" key="2">
    <source>
        <dbReference type="ARBA" id="ARBA00004760"/>
    </source>
</evidence>
<evidence type="ECO:0000256" key="1">
    <source>
        <dbReference type="ARBA" id="ARBA00004141"/>
    </source>
</evidence>
<dbReference type="PANTHER" id="PTHR12726:SF0">
    <property type="entry name" value="CERAMIDE GLUCOSYLTRANSFERASE"/>
    <property type="match status" value="1"/>
</dbReference>
<dbReference type="AlphaFoldDB" id="V4HIB2"/>
<dbReference type="Proteomes" id="UP000017840">
    <property type="component" value="Unassembled WGS sequence"/>
</dbReference>
<keyword evidence="12" id="KW-1185">Reference proteome</keyword>
<keyword evidence="6 10" id="KW-0812">Transmembrane</keyword>
<protein>
    <submittedName>
        <fullName evidence="11">Glycosyl transferase family protein</fullName>
    </submittedName>
</protein>
<dbReference type="PANTHER" id="PTHR12726">
    <property type="entry name" value="CERAMIDE GLUCOSYLTRANSFERASE"/>
    <property type="match status" value="1"/>
</dbReference>
<keyword evidence="4" id="KW-0328">Glycosyltransferase</keyword>
<dbReference type="InterPro" id="IPR029044">
    <property type="entry name" value="Nucleotide-diphossugar_trans"/>
</dbReference>
<dbReference type="GO" id="GO:0016020">
    <property type="term" value="C:membrane"/>
    <property type="evidence" value="ECO:0007669"/>
    <property type="project" value="UniProtKB-SubCell"/>
</dbReference>
<reference evidence="11 12" key="1">
    <citation type="journal article" date="2013" name="Genome Announc.">
        <title>Draft Genome Sequence of 'Candidatus Halobonum tyrrellensis' Strain G22, Isolated from the Hypersaline Waters of Lake Tyrrell, Australia.</title>
        <authorList>
            <person name="Ugalde J.A."/>
            <person name="Narasingarao P."/>
            <person name="Kuo S."/>
            <person name="Podell S."/>
            <person name="Allen E.E."/>
        </authorList>
    </citation>
    <scope>NUCLEOTIDE SEQUENCE [LARGE SCALE GENOMIC DNA]</scope>
    <source>
        <strain evidence="11 12">G22</strain>
    </source>
</reference>